<comment type="caution">
    <text evidence="9">The sequence shown here is derived from an EMBL/GenBank/DDBJ whole genome shotgun (WGS) entry which is preliminary data.</text>
</comment>
<dbReference type="GO" id="GO:0009103">
    <property type="term" value="P:lipopolysaccharide biosynthetic process"/>
    <property type="evidence" value="ECO:0007669"/>
    <property type="project" value="UniProtKB-ARBA"/>
</dbReference>
<keyword evidence="5 8" id="KW-0812">Transmembrane</keyword>
<evidence type="ECO:0000256" key="1">
    <source>
        <dbReference type="ARBA" id="ARBA00004651"/>
    </source>
</evidence>
<keyword evidence="7 8" id="KW-0472">Membrane</keyword>
<evidence type="ECO:0000256" key="4">
    <source>
        <dbReference type="ARBA" id="ARBA00022679"/>
    </source>
</evidence>
<feature type="transmembrane region" description="Helical" evidence="8">
    <location>
        <begin position="273"/>
        <end position="292"/>
    </location>
</feature>
<keyword evidence="4 9" id="KW-0808">Transferase</keyword>
<dbReference type="AlphaFoldDB" id="A0AAW6TAA6"/>
<gene>
    <name evidence="9" type="ORF">QF206_09875</name>
</gene>
<keyword evidence="10" id="KW-1185">Reference proteome</keyword>
<name>A0AAW6TAA6_9MICO</name>
<evidence type="ECO:0000256" key="5">
    <source>
        <dbReference type="ARBA" id="ARBA00022692"/>
    </source>
</evidence>
<feature type="transmembrane region" description="Helical" evidence="8">
    <location>
        <begin position="151"/>
        <end position="175"/>
    </location>
</feature>
<evidence type="ECO:0000313" key="10">
    <source>
        <dbReference type="Proteomes" id="UP001321506"/>
    </source>
</evidence>
<dbReference type="PANTHER" id="PTHR33908:SF3">
    <property type="entry name" value="UNDECAPRENYL PHOSPHATE-ALPHA-4-AMINO-4-DEOXY-L-ARABINOSE ARABINOSYL TRANSFERASE"/>
    <property type="match status" value="1"/>
</dbReference>
<dbReference type="Proteomes" id="UP001321506">
    <property type="component" value="Unassembled WGS sequence"/>
</dbReference>
<dbReference type="EMBL" id="JASATX010000004">
    <property type="protein sequence ID" value="MDI2099268.1"/>
    <property type="molecule type" value="Genomic_DNA"/>
</dbReference>
<feature type="transmembrane region" description="Helical" evidence="8">
    <location>
        <begin position="126"/>
        <end position="145"/>
    </location>
</feature>
<accession>A0AAW6TAA6</accession>
<feature type="transmembrane region" description="Helical" evidence="8">
    <location>
        <begin position="242"/>
        <end position="261"/>
    </location>
</feature>
<evidence type="ECO:0000256" key="3">
    <source>
        <dbReference type="ARBA" id="ARBA00022676"/>
    </source>
</evidence>
<feature type="transmembrane region" description="Helical" evidence="8">
    <location>
        <begin position="100"/>
        <end position="119"/>
    </location>
</feature>
<feature type="transmembrane region" description="Helical" evidence="8">
    <location>
        <begin position="73"/>
        <end position="94"/>
    </location>
</feature>
<keyword evidence="3 9" id="KW-0328">Glycosyltransferase</keyword>
<comment type="subcellular location">
    <subcellularLocation>
        <location evidence="1">Cell membrane</location>
        <topology evidence="1">Multi-pass membrane protein</topology>
    </subcellularLocation>
</comment>
<feature type="transmembrane region" description="Helical" evidence="8">
    <location>
        <begin position="195"/>
        <end position="214"/>
    </location>
</feature>
<dbReference type="PANTHER" id="PTHR33908">
    <property type="entry name" value="MANNOSYLTRANSFERASE YKCB-RELATED"/>
    <property type="match status" value="1"/>
</dbReference>
<dbReference type="GO" id="GO:0005886">
    <property type="term" value="C:plasma membrane"/>
    <property type="evidence" value="ECO:0007669"/>
    <property type="project" value="UniProtKB-SubCell"/>
</dbReference>
<dbReference type="InterPro" id="IPR050297">
    <property type="entry name" value="LipidA_mod_glycosyltrf_83"/>
</dbReference>
<dbReference type="GO" id="GO:0010041">
    <property type="term" value="P:response to iron(III) ion"/>
    <property type="evidence" value="ECO:0007669"/>
    <property type="project" value="TreeGrafter"/>
</dbReference>
<keyword evidence="2" id="KW-1003">Cell membrane</keyword>
<protein>
    <submittedName>
        <fullName evidence="9">Glycosyltransferase family 39 protein</fullName>
        <ecNumber evidence="9">2.4.-.-</ecNumber>
    </submittedName>
</protein>
<evidence type="ECO:0000313" key="9">
    <source>
        <dbReference type="EMBL" id="MDI2099268.1"/>
    </source>
</evidence>
<organism evidence="9 10">
    <name type="scientific">Ruicaihuangia caeni</name>
    <dbReference type="NCBI Taxonomy" id="3042517"/>
    <lineage>
        <taxon>Bacteria</taxon>
        <taxon>Bacillati</taxon>
        <taxon>Actinomycetota</taxon>
        <taxon>Actinomycetes</taxon>
        <taxon>Micrococcales</taxon>
        <taxon>Microbacteriaceae</taxon>
        <taxon>Ruicaihuangia</taxon>
    </lineage>
</organism>
<sequence length="483" mass="52398">MAITAVSIGALGFGLAASGSGIPSYWGDEAASILATQRPFPALLALLLRIDAVHGLYYSFLQVWTGVFGTGEFATRFPSTVAVGFAAAGVVVLANRLLGPRLGLVSGAVFAVLPVVTRYGAETRSYGMVIAASVWLMVLLVHLAQRRSRSIAGWASFAFASAVSVHLFVYLVLLWPVQFAMLLLLRAPRSVMVRWLSASSVALVLSLPFIMLAVSQRFQIAFLAEREYATAASALAGQWFDFAVWFAILAWALMVAAAAAASRWSELRPACAIAAIWALLPTVVLLIGNALVTPMYNLRYTAFSAPAVAMLMAIGIEGVRRALAKRLHPRRAEYVTAALVAAIVIAVAPVYMTQRTPFSKAGGADFRQTAAAVAAHAQPGDAIVFDETTRFAQRPRLAIDLYPEQFAGVHDVALEVPYFARDWLWDEVATLPETLKRLAGYDRVWVLERGRNQAEVDAVRSLGFNVRQSIPVNRIIVYELVRK</sequence>
<evidence type="ECO:0000256" key="6">
    <source>
        <dbReference type="ARBA" id="ARBA00022989"/>
    </source>
</evidence>
<reference evidence="9 10" key="1">
    <citation type="submission" date="2023-04" db="EMBL/GenBank/DDBJ databases">
        <title>Klugiella caeni sp. nov. isolated from the sludge of biochemical tank.</title>
        <authorList>
            <person name="Geng K."/>
        </authorList>
    </citation>
    <scope>NUCLEOTIDE SEQUENCE [LARGE SCALE GENOMIC DNA]</scope>
    <source>
        <strain evidence="9 10">YN-L-19</strain>
    </source>
</reference>
<dbReference type="GO" id="GO:0016763">
    <property type="term" value="F:pentosyltransferase activity"/>
    <property type="evidence" value="ECO:0007669"/>
    <property type="project" value="TreeGrafter"/>
</dbReference>
<feature type="transmembrane region" description="Helical" evidence="8">
    <location>
        <begin position="331"/>
        <end position="352"/>
    </location>
</feature>
<proteinExistence type="predicted"/>
<dbReference type="EC" id="2.4.-.-" evidence="9"/>
<evidence type="ECO:0000256" key="7">
    <source>
        <dbReference type="ARBA" id="ARBA00023136"/>
    </source>
</evidence>
<dbReference type="RefSeq" id="WP_281489061.1">
    <property type="nucleotide sequence ID" value="NZ_JASATX010000004.1"/>
</dbReference>
<evidence type="ECO:0000256" key="2">
    <source>
        <dbReference type="ARBA" id="ARBA00022475"/>
    </source>
</evidence>
<keyword evidence="6 8" id="KW-1133">Transmembrane helix</keyword>
<evidence type="ECO:0000256" key="8">
    <source>
        <dbReference type="SAM" id="Phobius"/>
    </source>
</evidence>
<feature type="transmembrane region" description="Helical" evidence="8">
    <location>
        <begin position="298"/>
        <end position="319"/>
    </location>
</feature>